<feature type="region of interest" description="Disordered" evidence="1">
    <location>
        <begin position="14"/>
        <end position="34"/>
    </location>
</feature>
<dbReference type="Proteomes" id="UP000504638">
    <property type="component" value="Unplaced"/>
</dbReference>
<dbReference type="PANTHER" id="PTHR43591:SF14">
    <property type="entry name" value="METHYLTRANSFERASE"/>
    <property type="match status" value="1"/>
</dbReference>
<dbReference type="AlphaFoldDB" id="A0A6G1FXK6"/>
<dbReference type="InterPro" id="IPR029063">
    <property type="entry name" value="SAM-dependent_MTases_sf"/>
</dbReference>
<dbReference type="SUPFAM" id="SSF53335">
    <property type="entry name" value="S-adenosyl-L-methionine-dependent methyltransferases"/>
    <property type="match status" value="1"/>
</dbReference>
<keyword evidence="2 4" id="KW-0489">Methyltransferase</keyword>
<dbReference type="Pfam" id="PF13489">
    <property type="entry name" value="Methyltransf_23"/>
    <property type="match status" value="1"/>
</dbReference>
<feature type="compositionally biased region" description="Pro residues" evidence="1">
    <location>
        <begin position="333"/>
        <end position="347"/>
    </location>
</feature>
<feature type="region of interest" description="Disordered" evidence="1">
    <location>
        <begin position="328"/>
        <end position="347"/>
    </location>
</feature>
<dbReference type="GeneID" id="54421351"/>
<keyword evidence="3" id="KW-1185">Reference proteome</keyword>
<reference evidence="4" key="3">
    <citation type="submission" date="2025-04" db="UniProtKB">
        <authorList>
            <consortium name="RefSeq"/>
        </authorList>
    </citation>
    <scope>IDENTIFICATION</scope>
    <source>
        <strain evidence="4">CBS 781.70</strain>
    </source>
</reference>
<protein>
    <submittedName>
        <fullName evidence="2 4">S-adenosyl-L-methionine-dependent methyltransferase</fullName>
    </submittedName>
</protein>
<reference evidence="2 4" key="1">
    <citation type="submission" date="2020-01" db="EMBL/GenBank/DDBJ databases">
        <authorList>
            <consortium name="DOE Joint Genome Institute"/>
            <person name="Haridas S."/>
            <person name="Albert R."/>
            <person name="Binder M."/>
            <person name="Bloem J."/>
            <person name="Labutti K."/>
            <person name="Salamov A."/>
            <person name="Andreopoulos B."/>
            <person name="Baker S.E."/>
            <person name="Barry K."/>
            <person name="Bills G."/>
            <person name="Bluhm B.H."/>
            <person name="Cannon C."/>
            <person name="Castanera R."/>
            <person name="Culley D.E."/>
            <person name="Daum C."/>
            <person name="Ezra D."/>
            <person name="Gonzalez J.B."/>
            <person name="Henrissat B."/>
            <person name="Kuo A."/>
            <person name="Liang C."/>
            <person name="Lipzen A."/>
            <person name="Lutzoni F."/>
            <person name="Magnuson J."/>
            <person name="Mondo S."/>
            <person name="Nolan M."/>
            <person name="Ohm R."/>
            <person name="Pangilinan J."/>
            <person name="Park H.-J."/>
            <person name="Ramirez L."/>
            <person name="Alfaro M."/>
            <person name="Sun H."/>
            <person name="Tritt A."/>
            <person name="Yoshinaga Y."/>
            <person name="Zwiers L.-H."/>
            <person name="Turgeon B.G."/>
            <person name="Goodwin S.B."/>
            <person name="Spatafora J.W."/>
            <person name="Crous P.W."/>
            <person name="Grigoriev I.V."/>
        </authorList>
    </citation>
    <scope>NUCLEOTIDE SEQUENCE</scope>
    <source>
        <strain evidence="2 4">CBS 781.70</strain>
    </source>
</reference>
<accession>A0A6G1FXK6</accession>
<organism evidence="2">
    <name type="scientific">Eremomyces bilateralis CBS 781.70</name>
    <dbReference type="NCBI Taxonomy" id="1392243"/>
    <lineage>
        <taxon>Eukaryota</taxon>
        <taxon>Fungi</taxon>
        <taxon>Dikarya</taxon>
        <taxon>Ascomycota</taxon>
        <taxon>Pezizomycotina</taxon>
        <taxon>Dothideomycetes</taxon>
        <taxon>Dothideomycetes incertae sedis</taxon>
        <taxon>Eremomycetales</taxon>
        <taxon>Eremomycetaceae</taxon>
        <taxon>Eremomyces</taxon>
    </lineage>
</organism>
<evidence type="ECO:0000256" key="1">
    <source>
        <dbReference type="SAM" id="MobiDB-lite"/>
    </source>
</evidence>
<dbReference type="PANTHER" id="PTHR43591">
    <property type="entry name" value="METHYLTRANSFERASE"/>
    <property type="match status" value="1"/>
</dbReference>
<dbReference type="RefSeq" id="XP_033532198.1">
    <property type="nucleotide sequence ID" value="XM_033680781.1"/>
</dbReference>
<sequence>MAVPQRHVSYDTYAESVTDDSASGSGTTGSTKSARESVFQFVRENGRTYHSYQAGTYLLPNDQSEIDRLDLQYEILRNLMGNALFKAPIHNPHKILDIGTGTGKWPIEIANQFEYAEITGTDLSPIQPDSIPPNVKFVIDDANEEDWMINENSYDFIHTQMLLGSFDDFRQIIRRAFRYVKPGGYMESVELYPTVYCDDGTMPPDWPVAAWARMQDQAAMNMGKPVRIGNKLKRWYEQNGFVDVREEVYKVPLSPWPRDPKWKMLGKFHQEVMLEGCAGISMAFFHRGLGWTQEEIEVYLVPVRKAFHNRSVHAYQKIYVVWGRKPEDAVNPPRRPTPPGPDPTGIP</sequence>
<proteinExistence type="predicted"/>
<evidence type="ECO:0000313" key="3">
    <source>
        <dbReference type="Proteomes" id="UP000504638"/>
    </source>
</evidence>
<dbReference type="GO" id="GO:0032259">
    <property type="term" value="P:methylation"/>
    <property type="evidence" value="ECO:0007669"/>
    <property type="project" value="UniProtKB-KW"/>
</dbReference>
<dbReference type="OrthoDB" id="2013972at2759"/>
<evidence type="ECO:0000313" key="4">
    <source>
        <dbReference type="RefSeq" id="XP_033532198.1"/>
    </source>
</evidence>
<evidence type="ECO:0000313" key="2">
    <source>
        <dbReference type="EMBL" id="KAF1810567.1"/>
    </source>
</evidence>
<gene>
    <name evidence="2 4" type="ORF">P152DRAFT_467632</name>
</gene>
<reference evidence="4" key="2">
    <citation type="submission" date="2020-04" db="EMBL/GenBank/DDBJ databases">
        <authorList>
            <consortium name="NCBI Genome Project"/>
        </authorList>
    </citation>
    <scope>NUCLEOTIDE SEQUENCE</scope>
    <source>
        <strain evidence="4">CBS 781.70</strain>
    </source>
</reference>
<dbReference type="EMBL" id="ML975165">
    <property type="protein sequence ID" value="KAF1810567.1"/>
    <property type="molecule type" value="Genomic_DNA"/>
</dbReference>
<keyword evidence="2" id="KW-0808">Transferase</keyword>
<name>A0A6G1FXK6_9PEZI</name>
<dbReference type="Gene3D" id="3.40.50.150">
    <property type="entry name" value="Vaccinia Virus protein VP39"/>
    <property type="match status" value="1"/>
</dbReference>
<dbReference type="GO" id="GO:0008168">
    <property type="term" value="F:methyltransferase activity"/>
    <property type="evidence" value="ECO:0007669"/>
    <property type="project" value="UniProtKB-KW"/>
</dbReference>
<dbReference type="CDD" id="cd02440">
    <property type="entry name" value="AdoMet_MTases"/>
    <property type="match status" value="1"/>
</dbReference>